<evidence type="ECO:0000313" key="1">
    <source>
        <dbReference type="EMBL" id="OWZ82798.1"/>
    </source>
</evidence>
<dbReference type="PANTHER" id="PTHR43717">
    <property type="entry name" value="ANAEROBIC NITRIC OXIDE REDUCTASE FLAVORUBREDOXIN"/>
    <property type="match status" value="1"/>
</dbReference>
<dbReference type="Proteomes" id="UP000214588">
    <property type="component" value="Unassembled WGS sequence"/>
</dbReference>
<evidence type="ECO:0000313" key="2">
    <source>
        <dbReference type="Proteomes" id="UP000214588"/>
    </source>
</evidence>
<dbReference type="SUPFAM" id="SSF56281">
    <property type="entry name" value="Metallo-hydrolase/oxidoreductase"/>
    <property type="match status" value="1"/>
</dbReference>
<dbReference type="OrthoDB" id="9807946at2"/>
<dbReference type="PANTHER" id="PTHR43717:SF1">
    <property type="entry name" value="ANAEROBIC NITRIC OXIDE REDUCTASE FLAVORUBREDOXIN"/>
    <property type="match status" value="1"/>
</dbReference>
<protein>
    <submittedName>
        <fullName evidence="1">Uncharacterized protein</fullName>
    </submittedName>
</protein>
<reference evidence="1 2" key="1">
    <citation type="submission" date="2017-06" db="EMBL/GenBank/DDBJ databases">
        <title>Draft Genome Sequence of Natranaerobius trueperi halophilic, alkalithermophilic bacteria from soda lakes.</title>
        <authorList>
            <person name="Zhao B."/>
        </authorList>
    </citation>
    <scope>NUCLEOTIDE SEQUENCE [LARGE SCALE GENOMIC DNA]</scope>
    <source>
        <strain evidence="1 2">DSM 18760</strain>
    </source>
</reference>
<name>A0A226BUT0_9FIRM</name>
<proteinExistence type="predicted"/>
<dbReference type="EMBL" id="NIQC01000041">
    <property type="protein sequence ID" value="OWZ82798.1"/>
    <property type="molecule type" value="Genomic_DNA"/>
</dbReference>
<dbReference type="Gene3D" id="3.60.15.10">
    <property type="entry name" value="Ribonuclease Z/Hydroxyacylglutathione hydrolase-like"/>
    <property type="match status" value="1"/>
</dbReference>
<keyword evidence="2" id="KW-1185">Reference proteome</keyword>
<organism evidence="1 2">
    <name type="scientific">Natranaerobius trueperi</name>
    <dbReference type="NCBI Taxonomy" id="759412"/>
    <lineage>
        <taxon>Bacteria</taxon>
        <taxon>Bacillati</taxon>
        <taxon>Bacillota</taxon>
        <taxon>Clostridia</taxon>
        <taxon>Natranaerobiales</taxon>
        <taxon>Natranaerobiaceae</taxon>
        <taxon>Natranaerobius</taxon>
    </lineage>
</organism>
<gene>
    <name evidence="1" type="ORF">CDO51_12180</name>
</gene>
<sequence length="72" mass="8505">MLHWPDSTFCYLDKDNILFSNDAFGQHYPSEHLFNDLVDEAELYQEALKYYANILTPFSKLVENKIKNSNFP</sequence>
<dbReference type="InterPro" id="IPR036866">
    <property type="entry name" value="RibonucZ/Hydroxyglut_hydro"/>
</dbReference>
<dbReference type="AlphaFoldDB" id="A0A226BUT0"/>
<comment type="caution">
    <text evidence="1">The sequence shown here is derived from an EMBL/GenBank/DDBJ whole genome shotgun (WGS) entry which is preliminary data.</text>
</comment>
<accession>A0A226BUT0</accession>